<dbReference type="InterPro" id="IPR002358">
    <property type="entry name" value="Ribosomal_uL6_CS"/>
</dbReference>
<dbReference type="InterPro" id="IPR000702">
    <property type="entry name" value="Ribosomal_uL6-like"/>
</dbReference>
<comment type="caution">
    <text evidence="8">The sequence shown here is derived from an EMBL/GenBank/DDBJ whole genome shotgun (WGS) entry which is preliminary data.</text>
</comment>
<dbReference type="PIRSF" id="PIRSF002162">
    <property type="entry name" value="Ribosomal_L6"/>
    <property type="match status" value="1"/>
</dbReference>
<evidence type="ECO:0000256" key="3">
    <source>
        <dbReference type="ARBA" id="ARBA00035454"/>
    </source>
</evidence>
<feature type="domain" description="Large ribosomal subunit protein uL6 alpha-beta" evidence="7">
    <location>
        <begin position="13"/>
        <end position="81"/>
    </location>
</feature>
<dbReference type="GO" id="GO:0003735">
    <property type="term" value="F:structural constituent of ribosome"/>
    <property type="evidence" value="ECO:0007669"/>
    <property type="project" value="UniProtKB-UniRule"/>
</dbReference>
<dbReference type="Gene3D" id="3.90.930.12">
    <property type="entry name" value="Ribosomal protein L6, alpha-beta domain"/>
    <property type="match status" value="2"/>
</dbReference>
<keyword evidence="2 5" id="KW-0687">Ribonucleoprotein</keyword>
<dbReference type="InterPro" id="IPR019906">
    <property type="entry name" value="Ribosomal_uL6_bac-type"/>
</dbReference>
<evidence type="ECO:0000313" key="9">
    <source>
        <dbReference type="Proteomes" id="UP000230775"/>
    </source>
</evidence>
<name>A0A2H0WP50_9BACT</name>
<gene>
    <name evidence="8" type="ORF">COT64_02855</name>
</gene>
<evidence type="ECO:0000256" key="6">
    <source>
        <dbReference type="RuleBase" id="RU003870"/>
    </source>
</evidence>
<accession>A0A2H0WP50</accession>
<comment type="similarity">
    <text evidence="5">Belongs to the universal ribosomal protein uL6 family.</text>
</comment>
<evidence type="ECO:0000256" key="5">
    <source>
        <dbReference type="RuleBase" id="RU003869"/>
    </source>
</evidence>
<feature type="domain" description="Large ribosomal subunit protein uL6 alpha-beta" evidence="7">
    <location>
        <begin position="90"/>
        <end position="163"/>
    </location>
</feature>
<dbReference type="NCBIfam" id="TIGR03654">
    <property type="entry name" value="L6_bact"/>
    <property type="match status" value="1"/>
</dbReference>
<keyword evidence="6" id="KW-0699">rRNA-binding</keyword>
<dbReference type="InterPro" id="IPR020040">
    <property type="entry name" value="Ribosomal_uL6_a/b-dom"/>
</dbReference>
<dbReference type="SUPFAM" id="SSF56053">
    <property type="entry name" value="Ribosomal protein L6"/>
    <property type="match status" value="2"/>
</dbReference>
<evidence type="ECO:0000259" key="7">
    <source>
        <dbReference type="Pfam" id="PF00347"/>
    </source>
</evidence>
<dbReference type="GO" id="GO:0002181">
    <property type="term" value="P:cytoplasmic translation"/>
    <property type="evidence" value="ECO:0007669"/>
    <property type="project" value="TreeGrafter"/>
</dbReference>
<comment type="function">
    <text evidence="6">This protein binds to the 23S rRNA, and is important in its secondary structure. It is located near the subunit interface in the base of the L7/L12 stalk, and near the tRNA binding site of the peptidyltransferase center.</text>
</comment>
<dbReference type="AlphaFoldDB" id="A0A2H0WP50"/>
<dbReference type="Proteomes" id="UP000230775">
    <property type="component" value="Unassembled WGS sequence"/>
</dbReference>
<keyword evidence="1 5" id="KW-0689">Ribosomal protein</keyword>
<keyword evidence="6" id="KW-0694">RNA-binding</keyword>
<dbReference type="PANTHER" id="PTHR11655">
    <property type="entry name" value="60S/50S RIBOSOMAL PROTEIN L6/L9"/>
    <property type="match status" value="1"/>
</dbReference>
<protein>
    <recommendedName>
        <fullName evidence="3 4">50S ribosomal protein L6</fullName>
    </recommendedName>
</protein>
<dbReference type="InterPro" id="IPR036789">
    <property type="entry name" value="Ribosomal_uL6-like_a/b-dom_sf"/>
</dbReference>
<evidence type="ECO:0000256" key="1">
    <source>
        <dbReference type="ARBA" id="ARBA00022980"/>
    </source>
</evidence>
<evidence type="ECO:0000256" key="2">
    <source>
        <dbReference type="ARBA" id="ARBA00023274"/>
    </source>
</evidence>
<dbReference type="GO" id="GO:0022625">
    <property type="term" value="C:cytosolic large ribosomal subunit"/>
    <property type="evidence" value="ECO:0007669"/>
    <property type="project" value="UniProtKB-UniRule"/>
</dbReference>
<dbReference type="EMBL" id="PEZI01000058">
    <property type="protein sequence ID" value="PIS14407.1"/>
    <property type="molecule type" value="Genomic_DNA"/>
</dbReference>
<sequence>MSKIGVKPIIIKEGVTVQKEGGNILAKGSLGEVKVVVPANIKVEIEDGQIRVTRLKEDKKTRSCHGTIARLITNAIIGTSSGFEKNLEVVGTGFRGQMEGEVLVLTLGFSHPVRFDPPTGIKISMVENKIKVAGANKEVVGLIAARIKKIKEPDAYKGKGIHYEGEKLKLKPGKVVAKAGVAGGTGGK</sequence>
<dbReference type="GO" id="GO:0019843">
    <property type="term" value="F:rRNA binding"/>
    <property type="evidence" value="ECO:0007669"/>
    <property type="project" value="UniProtKB-UniRule"/>
</dbReference>
<dbReference type="Pfam" id="PF00347">
    <property type="entry name" value="Ribosomal_L6"/>
    <property type="match status" value="2"/>
</dbReference>
<dbReference type="PRINTS" id="PR00059">
    <property type="entry name" value="RIBOSOMALL6"/>
</dbReference>
<organism evidence="8 9">
    <name type="scientific">Candidatus Shapirobacteria bacterium CG09_land_8_20_14_0_10_39_12</name>
    <dbReference type="NCBI Taxonomy" id="1974885"/>
    <lineage>
        <taxon>Bacteria</taxon>
        <taxon>Candidatus Shapironibacteriota</taxon>
    </lineage>
</organism>
<evidence type="ECO:0000256" key="4">
    <source>
        <dbReference type="NCBIfam" id="TIGR03654"/>
    </source>
</evidence>
<evidence type="ECO:0000313" key="8">
    <source>
        <dbReference type="EMBL" id="PIS14407.1"/>
    </source>
</evidence>
<proteinExistence type="inferred from homology"/>
<dbReference type="PANTHER" id="PTHR11655:SF14">
    <property type="entry name" value="LARGE RIBOSOMAL SUBUNIT PROTEIN UL6M"/>
    <property type="match status" value="1"/>
</dbReference>
<dbReference type="PROSITE" id="PS00525">
    <property type="entry name" value="RIBOSOMAL_L6_1"/>
    <property type="match status" value="1"/>
</dbReference>
<reference evidence="9" key="1">
    <citation type="submission" date="2017-09" db="EMBL/GenBank/DDBJ databases">
        <title>Depth-based differentiation of microbial function through sediment-hosted aquifers and enrichment of novel symbionts in the deep terrestrial subsurface.</title>
        <authorList>
            <person name="Probst A.J."/>
            <person name="Ladd B."/>
            <person name="Jarett J.K."/>
            <person name="Geller-Mcgrath D.E."/>
            <person name="Sieber C.M.K."/>
            <person name="Emerson J.B."/>
            <person name="Anantharaman K."/>
            <person name="Thomas B.C."/>
            <person name="Malmstrom R."/>
            <person name="Stieglmeier M."/>
            <person name="Klingl A."/>
            <person name="Woyke T."/>
            <person name="Ryan C.M."/>
            <person name="Banfield J.F."/>
        </authorList>
    </citation>
    <scope>NUCLEOTIDE SEQUENCE [LARGE SCALE GENOMIC DNA]</scope>
</reference>